<keyword evidence="3" id="KW-1185">Reference proteome</keyword>
<accession>A0A401QF08</accession>
<comment type="similarity">
    <text evidence="1">Belongs to the pecanex family.</text>
</comment>
<evidence type="ECO:0000313" key="2">
    <source>
        <dbReference type="EMBL" id="GCB83979.1"/>
    </source>
</evidence>
<organism evidence="2 3">
    <name type="scientific">Scyliorhinus torazame</name>
    <name type="common">Cloudy catshark</name>
    <name type="synonym">Catulus torazame</name>
    <dbReference type="NCBI Taxonomy" id="75743"/>
    <lineage>
        <taxon>Eukaryota</taxon>
        <taxon>Metazoa</taxon>
        <taxon>Chordata</taxon>
        <taxon>Craniata</taxon>
        <taxon>Vertebrata</taxon>
        <taxon>Chondrichthyes</taxon>
        <taxon>Elasmobranchii</taxon>
        <taxon>Galeomorphii</taxon>
        <taxon>Galeoidea</taxon>
        <taxon>Carcharhiniformes</taxon>
        <taxon>Scyliorhinidae</taxon>
        <taxon>Scyliorhinus</taxon>
    </lineage>
</organism>
<dbReference type="InterPro" id="IPR039797">
    <property type="entry name" value="Pecanex"/>
</dbReference>
<dbReference type="OrthoDB" id="10037631at2759"/>
<name>A0A401QF08_SCYTO</name>
<dbReference type="GO" id="GO:0016020">
    <property type="term" value="C:membrane"/>
    <property type="evidence" value="ECO:0007669"/>
    <property type="project" value="UniProtKB-SubCell"/>
</dbReference>
<dbReference type="AlphaFoldDB" id="A0A401QF08"/>
<dbReference type="EMBL" id="BFAA01057932">
    <property type="protein sequence ID" value="GCB83979.1"/>
    <property type="molecule type" value="Genomic_DNA"/>
</dbReference>
<evidence type="ECO:0000256" key="1">
    <source>
        <dbReference type="RuleBase" id="RU367089"/>
    </source>
</evidence>
<comment type="caution">
    <text evidence="2">The sequence shown here is derived from an EMBL/GenBank/DDBJ whole genome shotgun (WGS) entry which is preliminary data.</text>
</comment>
<feature type="non-terminal residue" evidence="2">
    <location>
        <position position="1"/>
    </location>
</feature>
<dbReference type="Proteomes" id="UP000288216">
    <property type="component" value="Unassembled WGS sequence"/>
</dbReference>
<evidence type="ECO:0000313" key="3">
    <source>
        <dbReference type="Proteomes" id="UP000288216"/>
    </source>
</evidence>
<gene>
    <name evidence="2" type="ORF">scyTo_0024834</name>
</gene>
<proteinExistence type="inferred from homology"/>
<protein>
    <recommendedName>
        <fullName evidence="1">Pecanex-like protein</fullName>
    </recommendedName>
</protein>
<dbReference type="PANTHER" id="PTHR12372:SF4">
    <property type="entry name" value="PECANEX-LIKE PROTEIN 3"/>
    <property type="match status" value="1"/>
</dbReference>
<sequence length="109" mass="12760">AAQLMWFEKVYAWLQCMEKYFIYPIVILSALTTDASATSSRHQLGKYCDPLFMTVAGLKLLRSSFCCPCHQYVTLSFTILFFRFDYSHFSETFLLDYYFMSIICSKASF</sequence>
<dbReference type="PANTHER" id="PTHR12372">
    <property type="entry name" value="PECANEX"/>
    <property type="match status" value="1"/>
</dbReference>
<comment type="subcellular location">
    <subcellularLocation>
        <location evidence="1">Membrane</location>
        <topology evidence="1">Multi-pass membrane protein</topology>
    </subcellularLocation>
</comment>
<reference evidence="2 3" key="1">
    <citation type="journal article" date="2018" name="Nat. Ecol. Evol.">
        <title>Shark genomes provide insights into elasmobranch evolution and the origin of vertebrates.</title>
        <authorList>
            <person name="Hara Y"/>
            <person name="Yamaguchi K"/>
            <person name="Onimaru K"/>
            <person name="Kadota M"/>
            <person name="Koyanagi M"/>
            <person name="Keeley SD"/>
            <person name="Tatsumi K"/>
            <person name="Tanaka K"/>
            <person name="Motone F"/>
            <person name="Kageyama Y"/>
            <person name="Nozu R"/>
            <person name="Adachi N"/>
            <person name="Nishimura O"/>
            <person name="Nakagawa R"/>
            <person name="Tanegashima C"/>
            <person name="Kiyatake I"/>
            <person name="Matsumoto R"/>
            <person name="Murakumo K"/>
            <person name="Nishida K"/>
            <person name="Terakita A"/>
            <person name="Kuratani S"/>
            <person name="Sato K"/>
            <person name="Hyodo S Kuraku.S."/>
        </authorList>
    </citation>
    <scope>NUCLEOTIDE SEQUENCE [LARGE SCALE GENOMIC DNA]</scope>
</reference>